<dbReference type="SMART" id="SM00421">
    <property type="entry name" value="HTH_LUXR"/>
    <property type="match status" value="1"/>
</dbReference>
<dbReference type="RefSeq" id="WP_062701124.1">
    <property type="nucleotide sequence ID" value="NZ_LLZG01000061.1"/>
</dbReference>
<dbReference type="AlphaFoldDB" id="A0A0X3V9Z8"/>
<accession>A0A0X3V9Z8</accession>
<dbReference type="PANTHER" id="PTHR34293">
    <property type="entry name" value="HTH-TYPE TRANSCRIPTIONAL REGULATOR TRMBL2"/>
    <property type="match status" value="1"/>
</dbReference>
<evidence type="ECO:0000313" key="3">
    <source>
        <dbReference type="Proteomes" id="UP000053923"/>
    </source>
</evidence>
<sequence length="341" mass="37460">MPREPAEPKAGLELLGVAVGDEELYRLLLRRGQLDRRDLAAHPAAEGRDMEEVCKRLTELGLVRETAGGLLRPVSPAKAVEGLVAAETERLRQEVEEAVAASGVVPSLMAEQEAHGTGQLMTPGETIRHIEGLEAVRAAIDELTFFTWTESLTTNPKGVISEEGIAHARPLDERILRRGVHMRTLLGEAALDCPTTLRYARELTSKGAEIRISHTPLERMIICDRSAALTPIDPFDTARGAVLTREPGLVAALLSLFERMWVQAQEFPLEEGTELTDDQGLSGLEYKILQSLCQADKDEIGARDLGIAVRTYRKHVAGLMRRLGAANRFQAALLARERGWI</sequence>
<dbReference type="Proteomes" id="UP000053923">
    <property type="component" value="Unassembled WGS sequence"/>
</dbReference>
<gene>
    <name evidence="2" type="ORF">ADL12_11205</name>
</gene>
<evidence type="ECO:0000313" key="2">
    <source>
        <dbReference type="EMBL" id="KUL41679.1"/>
    </source>
</evidence>
<name>A0A0X3V9Z8_9ACTN</name>
<reference evidence="3" key="1">
    <citation type="submission" date="2015-10" db="EMBL/GenBank/DDBJ databases">
        <authorList>
            <person name="Ju K.-S."/>
            <person name="Doroghazi J.R."/>
            <person name="Metcalf W.W."/>
        </authorList>
    </citation>
    <scope>NUCLEOTIDE SEQUENCE [LARGE SCALE GENOMIC DNA]</scope>
    <source>
        <strain evidence="3">NRRL 3151</strain>
    </source>
</reference>
<dbReference type="SUPFAM" id="SSF46894">
    <property type="entry name" value="C-terminal effector domain of the bipartite response regulators"/>
    <property type="match status" value="1"/>
</dbReference>
<keyword evidence="3" id="KW-1185">Reference proteome</keyword>
<dbReference type="PANTHER" id="PTHR34293:SF1">
    <property type="entry name" value="HTH-TYPE TRANSCRIPTIONAL REGULATOR TRMBL2"/>
    <property type="match status" value="1"/>
</dbReference>
<dbReference type="InterPro" id="IPR036388">
    <property type="entry name" value="WH-like_DNA-bd_sf"/>
</dbReference>
<dbReference type="OrthoDB" id="4266042at2"/>
<comment type="caution">
    <text evidence="2">The sequence shown here is derived from an EMBL/GenBank/DDBJ whole genome shotgun (WGS) entry which is preliminary data.</text>
</comment>
<feature type="domain" description="HTH luxR-type" evidence="1">
    <location>
        <begin position="278"/>
        <end position="335"/>
    </location>
</feature>
<dbReference type="GO" id="GO:0006355">
    <property type="term" value="P:regulation of DNA-templated transcription"/>
    <property type="evidence" value="ECO:0007669"/>
    <property type="project" value="InterPro"/>
</dbReference>
<proteinExistence type="predicted"/>
<dbReference type="InterPro" id="IPR016032">
    <property type="entry name" value="Sig_transdc_resp-reg_C-effctor"/>
</dbReference>
<dbReference type="Gene3D" id="1.10.10.10">
    <property type="entry name" value="Winged helix-like DNA-binding domain superfamily/Winged helix DNA-binding domain"/>
    <property type="match status" value="1"/>
</dbReference>
<dbReference type="InterPro" id="IPR000792">
    <property type="entry name" value="Tscrpt_reg_LuxR_C"/>
</dbReference>
<evidence type="ECO:0000259" key="1">
    <source>
        <dbReference type="SMART" id="SM00421"/>
    </source>
</evidence>
<dbReference type="EMBL" id="LLZG01000061">
    <property type="protein sequence ID" value="KUL41679.1"/>
    <property type="molecule type" value="Genomic_DNA"/>
</dbReference>
<protein>
    <recommendedName>
        <fullName evidence="1">HTH luxR-type domain-containing protein</fullName>
    </recommendedName>
</protein>
<dbReference type="GO" id="GO:0003677">
    <property type="term" value="F:DNA binding"/>
    <property type="evidence" value="ECO:0007669"/>
    <property type="project" value="InterPro"/>
</dbReference>
<dbReference type="InterPro" id="IPR051797">
    <property type="entry name" value="TrmB-like"/>
</dbReference>
<organism evidence="2 3">
    <name type="scientific">Streptomyces regalis</name>
    <dbReference type="NCBI Taxonomy" id="68262"/>
    <lineage>
        <taxon>Bacteria</taxon>
        <taxon>Bacillati</taxon>
        <taxon>Actinomycetota</taxon>
        <taxon>Actinomycetes</taxon>
        <taxon>Kitasatosporales</taxon>
        <taxon>Streptomycetaceae</taxon>
        <taxon>Streptomyces</taxon>
    </lineage>
</organism>